<dbReference type="EC" id="4.6.1.13" evidence="3"/>
<evidence type="ECO:0000256" key="5">
    <source>
        <dbReference type="ARBA" id="ARBA00022692"/>
    </source>
</evidence>
<dbReference type="Proteomes" id="UP000004263">
    <property type="component" value="Unassembled WGS sequence"/>
</dbReference>
<evidence type="ECO:0000256" key="4">
    <source>
        <dbReference type="ARBA" id="ARBA00019758"/>
    </source>
</evidence>
<gene>
    <name evidence="13" type="ORF">RED65_13367</name>
</gene>
<dbReference type="HOGENOM" id="CLU_037497_0_0_6"/>
<name>Q1N3B5_9GAMM</name>
<sequence length="416" mass="46607">MFKRTFIRQISALATLGFFSLHALAMSATPDPQASVDGDAITQFQNSWAGKALAHQRNMDANKPLAENNIIGSHNSYNSRKYRNATRYLDPQQIVSIYDQLRLGARFIELDAHWTAHTHGWPWQWGTDLLLCHSGIGVDVGDLHVGCSLTDRRVEDGIAEVARWINENPKEVIILYFEDHTDGRHQELFNVINKQLGANIYASQGCKAIPNTLTKNQVLASGKQVIVWKDGGCSGNQNMSNMAFTSLGDINRIWEDRTSIGAIGAFFTNGSVKKIESEDVIQAFKNGGNIVNLDDMTHSDDRLSAAIWSWDVNEPNNWGGNQDCALQWENGRWDDTSCSNQHFFACQHNETQEWNISTYQDAWQAGQQACSLLGNYRFSTPSNSLENEKLKTAKGGISHVWLNASDRTEEGTWITH</sequence>
<protein>
    <recommendedName>
        <fullName evidence="4">1-phosphatidylinositol phosphodiesterase</fullName>
        <ecNumber evidence="3">4.6.1.13</ecNumber>
    </recommendedName>
    <alternativeName>
        <fullName evidence="9">Phosphatidylinositol diacylglycerol-lyase</fullName>
    </alternativeName>
    <alternativeName>
        <fullName evidence="10">Phosphatidylinositol-specific phospholipase C</fullName>
    </alternativeName>
</protein>
<dbReference type="STRING" id="207949.RED65_13367"/>
<dbReference type="GO" id="GO:0030246">
    <property type="term" value="F:carbohydrate binding"/>
    <property type="evidence" value="ECO:0007669"/>
    <property type="project" value="UniProtKB-KW"/>
</dbReference>
<evidence type="ECO:0000256" key="7">
    <source>
        <dbReference type="ARBA" id="ARBA00023136"/>
    </source>
</evidence>
<keyword evidence="6" id="KW-1133">Transmembrane helix</keyword>
<dbReference type="InterPro" id="IPR001304">
    <property type="entry name" value="C-type_lectin-like"/>
</dbReference>
<dbReference type="Gene3D" id="3.20.20.190">
    <property type="entry name" value="Phosphatidylinositol (PI) phosphodiesterase"/>
    <property type="match status" value="1"/>
</dbReference>
<dbReference type="PROSITE" id="PS00615">
    <property type="entry name" value="C_TYPE_LECTIN_1"/>
    <property type="match status" value="1"/>
</dbReference>
<reference evidence="13 14" key="1">
    <citation type="submission" date="2006-03" db="EMBL/GenBank/DDBJ databases">
        <authorList>
            <person name="Pinhassi J."/>
            <person name="Pedros-Alio C."/>
            <person name="Ferriera S."/>
            <person name="Johnson J."/>
            <person name="Kravitz S."/>
            <person name="Halpern A."/>
            <person name="Remington K."/>
            <person name="Beeson K."/>
            <person name="Tran B."/>
            <person name="Rogers Y.-H."/>
            <person name="Friedman R."/>
            <person name="Venter J.C."/>
        </authorList>
    </citation>
    <scope>NUCLEOTIDE SEQUENCE [LARGE SCALE GENOMIC DNA]</scope>
    <source>
        <strain evidence="13 14">RED65</strain>
    </source>
</reference>
<evidence type="ECO:0000256" key="3">
    <source>
        <dbReference type="ARBA" id="ARBA00012581"/>
    </source>
</evidence>
<dbReference type="SUPFAM" id="SSF56436">
    <property type="entry name" value="C-type lectin-like"/>
    <property type="match status" value="2"/>
</dbReference>
<dbReference type="PANTHER" id="PTHR35518:SF2">
    <property type="entry name" value="MAINTENANCE OF TELOMERE CAPPING PROTEIN 6"/>
    <property type="match status" value="1"/>
</dbReference>
<dbReference type="PANTHER" id="PTHR35518">
    <property type="entry name" value="MAINTENANCE OF TELOMOERE CAPPING"/>
    <property type="match status" value="1"/>
</dbReference>
<keyword evidence="13" id="KW-0430">Lectin</keyword>
<dbReference type="GO" id="GO:0016020">
    <property type="term" value="C:membrane"/>
    <property type="evidence" value="ECO:0007669"/>
    <property type="project" value="UniProtKB-SubCell"/>
</dbReference>
<evidence type="ECO:0000313" key="14">
    <source>
        <dbReference type="Proteomes" id="UP000004263"/>
    </source>
</evidence>
<dbReference type="PROSITE" id="PS50041">
    <property type="entry name" value="C_TYPE_LECTIN_2"/>
    <property type="match status" value="1"/>
</dbReference>
<comment type="caution">
    <text evidence="13">The sequence shown here is derived from an EMBL/GenBank/DDBJ whole genome shotgun (WGS) entry which is preliminary data.</text>
</comment>
<dbReference type="RefSeq" id="WP_007018465.1">
    <property type="nucleotide sequence ID" value="NZ_CH724117.1"/>
</dbReference>
<dbReference type="Pfam" id="PF00388">
    <property type="entry name" value="PI-PLC-X"/>
    <property type="match status" value="1"/>
</dbReference>
<dbReference type="GO" id="GO:0006629">
    <property type="term" value="P:lipid metabolic process"/>
    <property type="evidence" value="ECO:0007669"/>
    <property type="project" value="InterPro"/>
</dbReference>
<dbReference type="Pfam" id="PF00059">
    <property type="entry name" value="Lectin_C"/>
    <property type="match status" value="1"/>
</dbReference>
<keyword evidence="14" id="KW-1185">Reference proteome</keyword>
<evidence type="ECO:0000256" key="6">
    <source>
        <dbReference type="ARBA" id="ARBA00022989"/>
    </source>
</evidence>
<dbReference type="InterPro" id="IPR017946">
    <property type="entry name" value="PLC-like_Pdiesterase_TIM-brl"/>
</dbReference>
<evidence type="ECO:0000256" key="11">
    <source>
        <dbReference type="SAM" id="SignalP"/>
    </source>
</evidence>
<evidence type="ECO:0000259" key="12">
    <source>
        <dbReference type="PROSITE" id="PS50041"/>
    </source>
</evidence>
<dbReference type="PROSITE" id="PS50007">
    <property type="entry name" value="PIPLC_X_DOMAIN"/>
    <property type="match status" value="1"/>
</dbReference>
<comment type="catalytic activity">
    <reaction evidence="1">
        <text>a 1,2-diacyl-sn-glycero-3-phospho-(1D-myo-inositol) = 1D-myo-inositol 1,2-cyclic phosphate + a 1,2-diacyl-sn-glycerol</text>
        <dbReference type="Rhea" id="RHEA:17093"/>
        <dbReference type="ChEBI" id="CHEBI:17815"/>
        <dbReference type="ChEBI" id="CHEBI:57880"/>
        <dbReference type="ChEBI" id="CHEBI:58484"/>
        <dbReference type="EC" id="4.6.1.13"/>
    </reaction>
</comment>
<feature type="domain" description="C-type lectin" evidence="12">
    <location>
        <begin position="309"/>
        <end position="347"/>
    </location>
</feature>
<feature type="chain" id="PRO_5004194809" description="1-phosphatidylinositol phosphodiesterase" evidence="11">
    <location>
        <begin position="26"/>
        <end position="416"/>
    </location>
</feature>
<dbReference type="GO" id="GO:0008081">
    <property type="term" value="F:phosphoric diester hydrolase activity"/>
    <property type="evidence" value="ECO:0007669"/>
    <property type="project" value="InterPro"/>
</dbReference>
<comment type="subcellular location">
    <subcellularLocation>
        <location evidence="2">Membrane</location>
    </subcellularLocation>
</comment>
<dbReference type="InterPro" id="IPR018378">
    <property type="entry name" value="C-type_lectin_CS"/>
</dbReference>
<evidence type="ECO:0000256" key="2">
    <source>
        <dbReference type="ARBA" id="ARBA00004370"/>
    </source>
</evidence>
<proteinExistence type="predicted"/>
<evidence type="ECO:0000256" key="8">
    <source>
        <dbReference type="ARBA" id="ARBA00023157"/>
    </source>
</evidence>
<evidence type="ECO:0000313" key="13">
    <source>
        <dbReference type="EMBL" id="EAT12676.1"/>
    </source>
</evidence>
<dbReference type="InterPro" id="IPR016187">
    <property type="entry name" value="CTDL_fold"/>
</dbReference>
<dbReference type="GO" id="GO:0004436">
    <property type="term" value="F:phosphatidylinositol diacylglycerol-lyase activity"/>
    <property type="evidence" value="ECO:0007669"/>
    <property type="project" value="UniProtKB-EC"/>
</dbReference>
<dbReference type="EMBL" id="AAQH01000005">
    <property type="protein sequence ID" value="EAT12676.1"/>
    <property type="molecule type" value="Genomic_DNA"/>
</dbReference>
<dbReference type="InterPro" id="IPR000909">
    <property type="entry name" value="PLipase_C_PInositol-sp_X_dom"/>
</dbReference>
<dbReference type="Gene3D" id="3.10.100.10">
    <property type="entry name" value="Mannose-Binding Protein A, subunit A"/>
    <property type="match status" value="1"/>
</dbReference>
<evidence type="ECO:0000256" key="1">
    <source>
        <dbReference type="ARBA" id="ARBA00001316"/>
    </source>
</evidence>
<evidence type="ECO:0000256" key="10">
    <source>
        <dbReference type="ARBA" id="ARBA00030782"/>
    </source>
</evidence>
<organism evidence="13 14">
    <name type="scientific">Bermanella marisrubri</name>
    <dbReference type="NCBI Taxonomy" id="207949"/>
    <lineage>
        <taxon>Bacteria</taxon>
        <taxon>Pseudomonadati</taxon>
        <taxon>Pseudomonadota</taxon>
        <taxon>Gammaproteobacteria</taxon>
        <taxon>Oceanospirillales</taxon>
        <taxon>Oceanospirillaceae</taxon>
        <taxon>Bermanella</taxon>
    </lineage>
</organism>
<dbReference type="InterPro" id="IPR016186">
    <property type="entry name" value="C-type_lectin-like/link_sf"/>
</dbReference>
<dbReference type="SUPFAM" id="SSF51695">
    <property type="entry name" value="PLC-like phosphodiesterases"/>
    <property type="match status" value="1"/>
</dbReference>
<evidence type="ECO:0000256" key="9">
    <source>
        <dbReference type="ARBA" id="ARBA00030474"/>
    </source>
</evidence>
<keyword evidence="7" id="KW-0472">Membrane</keyword>
<dbReference type="InterPro" id="IPR051008">
    <property type="entry name" value="Telomere_Capping_Maintenance"/>
</dbReference>
<keyword evidence="11" id="KW-0732">Signal</keyword>
<feature type="signal peptide" evidence="11">
    <location>
        <begin position="1"/>
        <end position="25"/>
    </location>
</feature>
<dbReference type="AlphaFoldDB" id="Q1N3B5"/>
<dbReference type="CDD" id="cd08590">
    <property type="entry name" value="PI-PLCc_Rv2075c_like"/>
    <property type="match status" value="1"/>
</dbReference>
<accession>Q1N3B5</accession>
<keyword evidence="8" id="KW-1015">Disulfide bond</keyword>
<keyword evidence="5" id="KW-0812">Transmembrane</keyword>